<dbReference type="InterPro" id="IPR032035">
    <property type="entry name" value="Folliculin_DENN"/>
</dbReference>
<dbReference type="OrthoDB" id="5599713at2759"/>
<dbReference type="InterPro" id="IPR044886">
    <property type="entry name" value="FLCN_DENN_C_sf"/>
</dbReference>
<gene>
    <name evidence="17" type="ORF">DME_LOCUS5466</name>
</gene>
<sequence>MQTVIALCHFCENHGPRVVLTTQSVRNTSISEQFLLNSTLDPDYDHIDDEARCLACSSFLDGKGLISSDNKCSYISSQAALNDRVYNLLKNACLRSLSCEISVSTLNINKSSKKNKHSCSQFSDSHDTSLPSPVKDAWFEARNSAEKDGVVIFGDDEYGYSLSYTFRLRDSKARGLQRLFSLIAFSMDKLVLTSNYDFFVSAFTAIIEDLQSECLKNAPTTRSSHPPANLLEKQFPDLKFSGSARNLTTISGCPAVFTKLHKQISWILRMQTCLCIENIMEGLPNEDTLVEMEMKMDEVKKENLLLYTSNARENLLYFDALKTLAKKIYELGTEAKNDFLKFLLTQVVIGGLIILKCDNRKLADHFLLAIANLLPFGCVRLGYCTLYNECYRFNLCSCPFDMYLPQQNGFVSVSISTPGYMNGEVFKNGLNGEFSPDLSSFEEYESDSLNESKSGEADKFKYDFYVNTRTYNNQQLLRDIESCIFTNFVYPNSYLLRSEFPTVVSRYKDILLDKDLSKCAQEVIIKNTREYWLSKTKLFFQFNIEKMDLEKAIRIVKCTKSDLQVLCTWESGLSKSYKQSMLEAFNHSKTKSESGILE</sequence>
<evidence type="ECO:0000256" key="15">
    <source>
        <dbReference type="ARBA" id="ARBA00023273"/>
    </source>
</evidence>
<dbReference type="Gene3D" id="1.10.10.1730">
    <property type="entry name" value="Folliculin"/>
    <property type="match status" value="1"/>
</dbReference>
<dbReference type="Gene3D" id="3.40.50.12430">
    <property type="match status" value="1"/>
</dbReference>
<keyword evidence="19" id="KW-1185">Reference proteome</keyword>
<dbReference type="PROSITE" id="PS51834">
    <property type="entry name" value="DENN_FLCN_SMCR8"/>
    <property type="match status" value="1"/>
</dbReference>
<dbReference type="GO" id="GO:0005813">
    <property type="term" value="C:centrosome"/>
    <property type="evidence" value="ECO:0007669"/>
    <property type="project" value="UniProtKB-SubCell"/>
</dbReference>
<dbReference type="WBParaSite" id="DME_0000110601-mRNA-1">
    <property type="protein sequence ID" value="DME_0000110601-mRNA-1"/>
    <property type="gene ID" value="DME_0000110601"/>
</dbReference>
<keyword evidence="14" id="KW-0539">Nucleus</keyword>
<comment type="similarity">
    <text evidence="7">Belongs to the folliculin family.</text>
</comment>
<dbReference type="EMBL" id="UYYG01001152">
    <property type="protein sequence ID" value="VDN55493.1"/>
    <property type="molecule type" value="Genomic_DNA"/>
</dbReference>
<keyword evidence="9" id="KW-0343">GTPase activation</keyword>
<reference evidence="20" key="1">
    <citation type="submission" date="2017-02" db="UniProtKB">
        <authorList>
            <consortium name="WormBaseParasite"/>
        </authorList>
    </citation>
    <scope>IDENTIFICATION</scope>
</reference>
<dbReference type="PANTHER" id="PTHR31441">
    <property type="entry name" value="FOLLICULIN FAMILY MEMBER"/>
    <property type="match status" value="1"/>
</dbReference>
<evidence type="ECO:0000256" key="11">
    <source>
        <dbReference type="ARBA" id="ARBA00023136"/>
    </source>
</evidence>
<dbReference type="GO" id="GO:0005096">
    <property type="term" value="F:GTPase activator activity"/>
    <property type="evidence" value="ECO:0007669"/>
    <property type="project" value="UniProtKB-KW"/>
</dbReference>
<evidence type="ECO:0000256" key="2">
    <source>
        <dbReference type="ARBA" id="ARBA00004138"/>
    </source>
</evidence>
<dbReference type="STRING" id="318479.A0A0N4U320"/>
<evidence type="ECO:0000259" key="16">
    <source>
        <dbReference type="PROSITE" id="PS51834"/>
    </source>
</evidence>
<dbReference type="AlphaFoldDB" id="A0A0N4U320"/>
<proteinExistence type="inferred from homology"/>
<evidence type="ECO:0000313" key="20">
    <source>
        <dbReference type="WBParaSite" id="DME_0000110601-mRNA-1"/>
    </source>
</evidence>
<evidence type="ECO:0000256" key="6">
    <source>
        <dbReference type="ARBA" id="ARBA00004656"/>
    </source>
</evidence>
<dbReference type="Pfam" id="PF16692">
    <property type="entry name" value="Folliculin_C"/>
    <property type="match status" value="1"/>
</dbReference>
<dbReference type="GO" id="GO:0005634">
    <property type="term" value="C:nucleus"/>
    <property type="evidence" value="ECO:0007669"/>
    <property type="project" value="UniProtKB-SubCell"/>
</dbReference>
<evidence type="ECO:0000256" key="7">
    <source>
        <dbReference type="ARBA" id="ARBA00009987"/>
    </source>
</evidence>
<dbReference type="InterPro" id="IPR037521">
    <property type="entry name" value="FLCN/SMCR8_DENN"/>
</dbReference>
<evidence type="ECO:0000313" key="18">
    <source>
        <dbReference type="Proteomes" id="UP000038040"/>
    </source>
</evidence>
<feature type="domain" description="UDENN FLCN/SMCR8-type" evidence="16">
    <location>
        <begin position="55"/>
        <end position="598"/>
    </location>
</feature>
<evidence type="ECO:0000256" key="1">
    <source>
        <dbReference type="ARBA" id="ARBA00004123"/>
    </source>
</evidence>
<dbReference type="Proteomes" id="UP000274756">
    <property type="component" value="Unassembled WGS sequence"/>
</dbReference>
<dbReference type="InterPro" id="IPR037520">
    <property type="entry name" value="Folliculin/SMCR8_longin"/>
</dbReference>
<dbReference type="GO" id="GO:0005829">
    <property type="term" value="C:cytosol"/>
    <property type="evidence" value="ECO:0007669"/>
    <property type="project" value="UniProtKB-SubCell"/>
</dbReference>
<evidence type="ECO:0000256" key="3">
    <source>
        <dbReference type="ARBA" id="ARBA00004186"/>
    </source>
</evidence>
<evidence type="ECO:0000256" key="14">
    <source>
        <dbReference type="ARBA" id="ARBA00023242"/>
    </source>
</evidence>
<dbReference type="GO" id="GO:0000122">
    <property type="term" value="P:negative regulation of transcription by RNA polymerase II"/>
    <property type="evidence" value="ECO:0007669"/>
    <property type="project" value="TreeGrafter"/>
</dbReference>
<evidence type="ECO:0000256" key="10">
    <source>
        <dbReference type="ARBA" id="ARBA00022490"/>
    </source>
</evidence>
<dbReference type="GO" id="GO:0005929">
    <property type="term" value="C:cilium"/>
    <property type="evidence" value="ECO:0007669"/>
    <property type="project" value="UniProtKB-SubCell"/>
</dbReference>
<comment type="subcellular location">
    <subcellularLocation>
        <location evidence="2">Cell projection</location>
        <location evidence="2">Cilium</location>
    </subcellularLocation>
    <subcellularLocation>
        <location evidence="4">Cytoplasm</location>
        <location evidence="4">Cytoskeleton</location>
        <location evidence="4">Microtubule organizing center</location>
        <location evidence="4">Centrosome</location>
    </subcellularLocation>
    <subcellularLocation>
        <location evidence="3">Cytoplasm</location>
        <location evidence="3">Cytoskeleton</location>
        <location evidence="3">Spindle</location>
    </subcellularLocation>
    <subcellularLocation>
        <location evidence="5">Cytoplasm</location>
        <location evidence="5">Cytosol</location>
    </subcellularLocation>
    <subcellularLocation>
        <location evidence="6">Lysosome membrane</location>
    </subcellularLocation>
    <subcellularLocation>
        <location evidence="1">Nucleus</location>
    </subcellularLocation>
</comment>
<evidence type="ECO:0000256" key="12">
    <source>
        <dbReference type="ARBA" id="ARBA00023212"/>
    </source>
</evidence>
<keyword evidence="11" id="KW-0472">Membrane</keyword>
<organism evidence="18 20">
    <name type="scientific">Dracunculus medinensis</name>
    <name type="common">Guinea worm</name>
    <dbReference type="NCBI Taxonomy" id="318479"/>
    <lineage>
        <taxon>Eukaryota</taxon>
        <taxon>Metazoa</taxon>
        <taxon>Ecdysozoa</taxon>
        <taxon>Nematoda</taxon>
        <taxon>Chromadorea</taxon>
        <taxon>Rhabditida</taxon>
        <taxon>Spirurina</taxon>
        <taxon>Dracunculoidea</taxon>
        <taxon>Dracunculidae</taxon>
        <taxon>Dracunculus</taxon>
    </lineage>
</organism>
<evidence type="ECO:0000256" key="9">
    <source>
        <dbReference type="ARBA" id="ARBA00022468"/>
    </source>
</evidence>
<keyword evidence="10" id="KW-0963">Cytoplasm</keyword>
<dbReference type="GO" id="GO:0005765">
    <property type="term" value="C:lysosomal membrane"/>
    <property type="evidence" value="ECO:0007669"/>
    <property type="project" value="UniProtKB-SubCell"/>
</dbReference>
<protein>
    <recommendedName>
        <fullName evidence="8">Folliculin</fullName>
    </recommendedName>
</protein>
<dbReference type="GO" id="GO:1904263">
    <property type="term" value="P:positive regulation of TORC1 signaling"/>
    <property type="evidence" value="ECO:0007669"/>
    <property type="project" value="TreeGrafter"/>
</dbReference>
<accession>A0A0N4U320</accession>
<dbReference type="Pfam" id="PF11704">
    <property type="entry name" value="Folliculin"/>
    <property type="match status" value="1"/>
</dbReference>
<keyword evidence="13" id="KW-0458">Lysosome</keyword>
<reference evidence="17 19" key="2">
    <citation type="submission" date="2018-11" db="EMBL/GenBank/DDBJ databases">
        <authorList>
            <consortium name="Pathogen Informatics"/>
        </authorList>
    </citation>
    <scope>NUCLEOTIDE SEQUENCE [LARGE SCALE GENOMIC DNA]</scope>
</reference>
<keyword evidence="15" id="KW-0966">Cell projection</keyword>
<dbReference type="PANTHER" id="PTHR31441:SF2">
    <property type="entry name" value="FOLLICULIN"/>
    <property type="match status" value="1"/>
</dbReference>
<evidence type="ECO:0000313" key="17">
    <source>
        <dbReference type="EMBL" id="VDN55493.1"/>
    </source>
</evidence>
<dbReference type="GO" id="GO:0005819">
    <property type="term" value="C:spindle"/>
    <property type="evidence" value="ECO:0007669"/>
    <property type="project" value="UniProtKB-SubCell"/>
</dbReference>
<name>A0A0N4U320_DRAME</name>
<dbReference type="Proteomes" id="UP000038040">
    <property type="component" value="Unplaced"/>
</dbReference>
<keyword evidence="12" id="KW-0206">Cytoskeleton</keyword>
<evidence type="ECO:0000256" key="8">
    <source>
        <dbReference type="ARBA" id="ARBA00021824"/>
    </source>
</evidence>
<dbReference type="InterPro" id="IPR021713">
    <property type="entry name" value="Folliculin"/>
</dbReference>
<evidence type="ECO:0000256" key="5">
    <source>
        <dbReference type="ARBA" id="ARBA00004514"/>
    </source>
</evidence>
<evidence type="ECO:0000256" key="4">
    <source>
        <dbReference type="ARBA" id="ARBA00004300"/>
    </source>
</evidence>
<evidence type="ECO:0000313" key="19">
    <source>
        <dbReference type="Proteomes" id="UP000274756"/>
    </source>
</evidence>
<evidence type="ECO:0000256" key="13">
    <source>
        <dbReference type="ARBA" id="ARBA00023228"/>
    </source>
</evidence>